<evidence type="ECO:0000256" key="1">
    <source>
        <dbReference type="ARBA" id="ARBA00004141"/>
    </source>
</evidence>
<protein>
    <submittedName>
        <fullName evidence="10">MFS domain-containing protein</fullName>
    </submittedName>
</protein>
<proteinExistence type="predicted"/>
<evidence type="ECO:0000256" key="2">
    <source>
        <dbReference type="ARBA" id="ARBA00022448"/>
    </source>
</evidence>
<dbReference type="FunFam" id="1.20.1250.20:FF:000387">
    <property type="entry name" value="H(+) MyoInositol coTransporter"/>
    <property type="match status" value="1"/>
</dbReference>
<evidence type="ECO:0000256" key="5">
    <source>
        <dbReference type="ARBA" id="ARBA00023136"/>
    </source>
</evidence>
<dbReference type="Gene3D" id="1.20.1250.20">
    <property type="entry name" value="MFS general substrate transporter like domains"/>
    <property type="match status" value="1"/>
</dbReference>
<evidence type="ECO:0000313" key="8">
    <source>
        <dbReference type="EMBL" id="VDL84162.1"/>
    </source>
</evidence>
<gene>
    <name evidence="8" type="ORF">NBR_LOCUS20425</name>
</gene>
<dbReference type="Proteomes" id="UP000271162">
    <property type="component" value="Unassembled WGS sequence"/>
</dbReference>
<sequence length="191" mass="21580">MMKTEKLSGYCLEKNDTISTVGPCQSTQSMGNTYEWDAKSCETKYTVLPIIIMVFYLLSFSCGIIHSISGYAPLPWVVNAEFYPLWARSTCVSITTAFNWIFNLLISLTFLSLGQAITKYGTFFLYAGFTMVALLFVYIFLPETRGYSIDEVETLFMTKEAREHAEMRKAKSANQLDSGPSIVQLQLKDTL</sequence>
<evidence type="ECO:0000256" key="3">
    <source>
        <dbReference type="ARBA" id="ARBA00022692"/>
    </source>
</evidence>
<feature type="transmembrane region" description="Helical" evidence="6">
    <location>
        <begin position="86"/>
        <end position="111"/>
    </location>
</feature>
<reference evidence="8 9" key="2">
    <citation type="submission" date="2018-11" db="EMBL/GenBank/DDBJ databases">
        <authorList>
            <consortium name="Pathogen Informatics"/>
        </authorList>
    </citation>
    <scope>NUCLEOTIDE SEQUENCE [LARGE SCALE GENOMIC DNA]</scope>
</reference>
<dbReference type="PROSITE" id="PS50850">
    <property type="entry name" value="MFS"/>
    <property type="match status" value="1"/>
</dbReference>
<feature type="transmembrane region" description="Helical" evidence="6">
    <location>
        <begin position="123"/>
        <end position="141"/>
    </location>
</feature>
<keyword evidence="3 6" id="KW-0812">Transmembrane</keyword>
<evidence type="ECO:0000256" key="4">
    <source>
        <dbReference type="ARBA" id="ARBA00022989"/>
    </source>
</evidence>
<evidence type="ECO:0000259" key="7">
    <source>
        <dbReference type="PROSITE" id="PS50850"/>
    </source>
</evidence>
<accession>A0A0N4YT52</accession>
<keyword evidence="2" id="KW-0813">Transport</keyword>
<dbReference type="PANTHER" id="PTHR48020">
    <property type="entry name" value="PROTON MYO-INOSITOL COTRANSPORTER"/>
    <property type="match status" value="1"/>
</dbReference>
<dbReference type="InterPro" id="IPR050814">
    <property type="entry name" value="Myo-inositol_Transporter"/>
</dbReference>
<name>A0A0N4YT52_NIPBR</name>
<dbReference type="PANTHER" id="PTHR48020:SF12">
    <property type="entry name" value="PROTON MYO-INOSITOL COTRANSPORTER"/>
    <property type="match status" value="1"/>
</dbReference>
<evidence type="ECO:0000256" key="6">
    <source>
        <dbReference type="SAM" id="Phobius"/>
    </source>
</evidence>
<dbReference type="AlphaFoldDB" id="A0A0N4YT52"/>
<dbReference type="InterPro" id="IPR020846">
    <property type="entry name" value="MFS_dom"/>
</dbReference>
<evidence type="ECO:0000313" key="9">
    <source>
        <dbReference type="Proteomes" id="UP000271162"/>
    </source>
</evidence>
<keyword evidence="4 6" id="KW-1133">Transmembrane helix</keyword>
<dbReference type="STRING" id="27835.A0A0N4YT52"/>
<dbReference type="Pfam" id="PF00083">
    <property type="entry name" value="Sugar_tr"/>
    <property type="match status" value="1"/>
</dbReference>
<feature type="transmembrane region" description="Helical" evidence="6">
    <location>
        <begin position="45"/>
        <end position="66"/>
    </location>
</feature>
<dbReference type="GO" id="GO:0005366">
    <property type="term" value="F:myo-inositol:proton symporter activity"/>
    <property type="evidence" value="ECO:0007669"/>
    <property type="project" value="TreeGrafter"/>
</dbReference>
<dbReference type="GO" id="GO:0016324">
    <property type="term" value="C:apical plasma membrane"/>
    <property type="evidence" value="ECO:0007669"/>
    <property type="project" value="TreeGrafter"/>
</dbReference>
<evidence type="ECO:0000313" key="10">
    <source>
        <dbReference type="WBParaSite" id="NBR_0002042401-mRNA-1"/>
    </source>
</evidence>
<dbReference type="EMBL" id="UYSL01025129">
    <property type="protein sequence ID" value="VDL84162.1"/>
    <property type="molecule type" value="Genomic_DNA"/>
</dbReference>
<dbReference type="WBParaSite" id="NBR_0002042401-mRNA-1">
    <property type="protein sequence ID" value="NBR_0002042401-mRNA-1"/>
    <property type="gene ID" value="NBR_0002042401"/>
</dbReference>
<comment type="subcellular location">
    <subcellularLocation>
        <location evidence="1">Membrane</location>
        <topology evidence="1">Multi-pass membrane protein</topology>
    </subcellularLocation>
</comment>
<keyword evidence="9" id="KW-1185">Reference proteome</keyword>
<dbReference type="SUPFAM" id="SSF103473">
    <property type="entry name" value="MFS general substrate transporter"/>
    <property type="match status" value="1"/>
</dbReference>
<reference evidence="10" key="1">
    <citation type="submission" date="2017-02" db="UniProtKB">
        <authorList>
            <consortium name="WormBaseParasite"/>
        </authorList>
    </citation>
    <scope>IDENTIFICATION</scope>
</reference>
<feature type="domain" description="Major facilitator superfamily (MFS) profile" evidence="7">
    <location>
        <begin position="1"/>
        <end position="145"/>
    </location>
</feature>
<organism evidence="10">
    <name type="scientific">Nippostrongylus brasiliensis</name>
    <name type="common">Rat hookworm</name>
    <dbReference type="NCBI Taxonomy" id="27835"/>
    <lineage>
        <taxon>Eukaryota</taxon>
        <taxon>Metazoa</taxon>
        <taxon>Ecdysozoa</taxon>
        <taxon>Nematoda</taxon>
        <taxon>Chromadorea</taxon>
        <taxon>Rhabditida</taxon>
        <taxon>Rhabditina</taxon>
        <taxon>Rhabditomorpha</taxon>
        <taxon>Strongyloidea</taxon>
        <taxon>Heligmosomidae</taxon>
        <taxon>Nippostrongylus</taxon>
    </lineage>
</organism>
<dbReference type="InterPro" id="IPR005828">
    <property type="entry name" value="MFS_sugar_transport-like"/>
</dbReference>
<keyword evidence="5 6" id="KW-0472">Membrane</keyword>
<dbReference type="InterPro" id="IPR036259">
    <property type="entry name" value="MFS_trans_sf"/>
</dbReference>